<dbReference type="Proteomes" id="UP000254569">
    <property type="component" value="Unassembled WGS sequence"/>
</dbReference>
<sequence>MPKLFAADLRQALDFKLSEILRFDFLLAGIGGVAVGVLAWHRPELVIANSPWLAGAVGVIIGAVVAGISVQVAFLDQPFLRKLRAIQVNPVKYIAPFLFTAVLGVVAVLVLIAMSSFTPTAPRVVFSVVSLVGGFLGLWTVLSLVAGLDTLVQFVHLKVDALDVPDDIGSAPNITSVKQRGSL</sequence>
<keyword evidence="3" id="KW-1185">Reference proteome</keyword>
<feature type="transmembrane region" description="Helical" evidence="1">
    <location>
        <begin position="52"/>
        <end position="75"/>
    </location>
</feature>
<accession>A0A379M2S0</accession>
<evidence type="ECO:0000256" key="1">
    <source>
        <dbReference type="SAM" id="Phobius"/>
    </source>
</evidence>
<keyword evidence="1" id="KW-1133">Transmembrane helix</keyword>
<reference evidence="2 3" key="1">
    <citation type="submission" date="2018-06" db="EMBL/GenBank/DDBJ databases">
        <authorList>
            <consortium name="Pathogen Informatics"/>
            <person name="Doyle S."/>
        </authorList>
    </citation>
    <scope>NUCLEOTIDE SEQUENCE [LARGE SCALE GENOMIC DNA]</scope>
    <source>
        <strain evidence="2 3">NCTC13296</strain>
    </source>
</reference>
<evidence type="ECO:0000313" key="2">
    <source>
        <dbReference type="EMBL" id="SUE16619.1"/>
    </source>
</evidence>
<dbReference type="EMBL" id="UGVI01000001">
    <property type="protein sequence ID" value="SUE16619.1"/>
    <property type="molecule type" value="Genomic_DNA"/>
</dbReference>
<evidence type="ECO:0008006" key="4">
    <source>
        <dbReference type="Google" id="ProtNLM"/>
    </source>
</evidence>
<proteinExistence type="predicted"/>
<evidence type="ECO:0000313" key="3">
    <source>
        <dbReference type="Proteomes" id="UP000254569"/>
    </source>
</evidence>
<keyword evidence="1" id="KW-0812">Transmembrane</keyword>
<keyword evidence="1" id="KW-0472">Membrane</keyword>
<dbReference type="RefSeq" id="WP_064064452.1">
    <property type="nucleotide sequence ID" value="NZ_LPZN01000036.1"/>
</dbReference>
<gene>
    <name evidence="2" type="ORF">NCTC13296_03505</name>
</gene>
<protein>
    <recommendedName>
        <fullName evidence="4">Transmembrane protein</fullName>
    </recommendedName>
</protein>
<feature type="transmembrane region" description="Helical" evidence="1">
    <location>
        <begin position="20"/>
        <end position="40"/>
    </location>
</feature>
<dbReference type="AlphaFoldDB" id="A0A379M2S0"/>
<feature type="transmembrane region" description="Helical" evidence="1">
    <location>
        <begin position="96"/>
        <end position="118"/>
    </location>
</feature>
<organism evidence="2 3">
    <name type="scientific">Rhodococcus gordoniae</name>
    <dbReference type="NCBI Taxonomy" id="223392"/>
    <lineage>
        <taxon>Bacteria</taxon>
        <taxon>Bacillati</taxon>
        <taxon>Actinomycetota</taxon>
        <taxon>Actinomycetes</taxon>
        <taxon>Mycobacteriales</taxon>
        <taxon>Nocardiaceae</taxon>
        <taxon>Rhodococcus</taxon>
    </lineage>
</organism>
<name>A0A379M2S0_9NOCA</name>
<dbReference type="OrthoDB" id="9996076at2"/>
<feature type="transmembrane region" description="Helical" evidence="1">
    <location>
        <begin position="124"/>
        <end position="148"/>
    </location>
</feature>